<dbReference type="Proteomes" id="UP000002218">
    <property type="component" value="Chromosome"/>
</dbReference>
<keyword evidence="3" id="KW-1185">Reference proteome</keyword>
<dbReference type="EMBL" id="CP001737">
    <property type="protein sequence ID" value="ACV77038.1"/>
    <property type="molecule type" value="Genomic_DNA"/>
</dbReference>
<dbReference type="AlphaFoldDB" id="C8X862"/>
<dbReference type="InterPro" id="IPR029068">
    <property type="entry name" value="Glyas_Bleomycin-R_OHBP_Dase"/>
</dbReference>
<dbReference type="CDD" id="cd06587">
    <property type="entry name" value="VOC"/>
    <property type="match status" value="1"/>
</dbReference>
<organism evidence="2 3">
    <name type="scientific">Nakamurella multipartita (strain ATCC 700099 / DSM 44233 / CIP 104796 / JCM 9543 / NBRC 105858 / Y-104)</name>
    <name type="common">Microsphaera multipartita</name>
    <dbReference type="NCBI Taxonomy" id="479431"/>
    <lineage>
        <taxon>Bacteria</taxon>
        <taxon>Bacillati</taxon>
        <taxon>Actinomycetota</taxon>
        <taxon>Actinomycetes</taxon>
        <taxon>Nakamurellales</taxon>
        <taxon>Nakamurellaceae</taxon>
        <taxon>Nakamurella</taxon>
    </lineage>
</organism>
<evidence type="ECO:0000313" key="3">
    <source>
        <dbReference type="Proteomes" id="UP000002218"/>
    </source>
</evidence>
<dbReference type="InterPro" id="IPR037523">
    <property type="entry name" value="VOC_core"/>
</dbReference>
<sequence length="113" mass="12696">MVGIFAGIAVRDYPSAVQWYRRLLGSEPSFYPNDIEAVWQLADDRYVYIIEDHQRAGGAVCMIWLDDPAAEIARIAERGLEPDEIEKHDNVWKYVFHDADGNEIGIGGDVGSV</sequence>
<dbReference type="KEGG" id="nml:Namu_0623"/>
<proteinExistence type="predicted"/>
<dbReference type="PROSITE" id="PS51819">
    <property type="entry name" value="VOC"/>
    <property type="match status" value="1"/>
</dbReference>
<dbReference type="STRING" id="479431.Namu_0623"/>
<evidence type="ECO:0000259" key="1">
    <source>
        <dbReference type="PROSITE" id="PS51819"/>
    </source>
</evidence>
<feature type="domain" description="VOC" evidence="1">
    <location>
        <begin position="1"/>
        <end position="109"/>
    </location>
</feature>
<name>C8X862_NAKMY</name>
<gene>
    <name evidence="2" type="ordered locus">Namu_0623</name>
</gene>
<dbReference type="RefSeq" id="WP_015745955.1">
    <property type="nucleotide sequence ID" value="NC_013235.1"/>
</dbReference>
<dbReference type="HOGENOM" id="CLU_148021_1_0_11"/>
<accession>C8X862</accession>
<dbReference type="eggNOG" id="COG0346">
    <property type="taxonomic scope" value="Bacteria"/>
</dbReference>
<reference evidence="3" key="1">
    <citation type="submission" date="2009-09" db="EMBL/GenBank/DDBJ databases">
        <title>The complete genome of Nakamurella multipartita DSM 44233.</title>
        <authorList>
            <consortium name="US DOE Joint Genome Institute (JGI-PGF)"/>
            <person name="Lucas S."/>
            <person name="Copeland A."/>
            <person name="Lapidus A."/>
            <person name="Glavina del Rio T."/>
            <person name="Dalin E."/>
            <person name="Tice H."/>
            <person name="Bruce D."/>
            <person name="Goodwin L."/>
            <person name="Pitluck S."/>
            <person name="Kyrpides N."/>
            <person name="Mavromatis K."/>
            <person name="Ivanova N."/>
            <person name="Ovchinnikova G."/>
            <person name="Sims D."/>
            <person name="Meincke L."/>
            <person name="Brettin T."/>
            <person name="Detter J.C."/>
            <person name="Han C."/>
            <person name="Larimer F."/>
            <person name="Land M."/>
            <person name="Hauser L."/>
            <person name="Markowitz V."/>
            <person name="Cheng J.-F."/>
            <person name="Hugenholtz P."/>
            <person name="Woyke T."/>
            <person name="Wu D."/>
            <person name="Klenk H.-P."/>
            <person name="Eisen J.A."/>
        </authorList>
    </citation>
    <scope>NUCLEOTIDE SEQUENCE [LARGE SCALE GENOMIC DNA]</scope>
    <source>
        <strain evidence="3">ATCC 700099 / DSM 44233 / CIP 104796 / JCM 9543 / NBRC 105858 / Y-104</strain>
    </source>
</reference>
<dbReference type="InParanoid" id="C8X862"/>
<reference evidence="2 3" key="2">
    <citation type="journal article" date="2010" name="Stand. Genomic Sci.">
        <title>Complete genome sequence of Nakamurella multipartita type strain (Y-104).</title>
        <authorList>
            <person name="Tice H."/>
            <person name="Mayilraj S."/>
            <person name="Sims D."/>
            <person name="Lapidus A."/>
            <person name="Nolan M."/>
            <person name="Lucas S."/>
            <person name="Glavina Del Rio T."/>
            <person name="Copeland A."/>
            <person name="Cheng J.F."/>
            <person name="Meincke L."/>
            <person name="Bruce D."/>
            <person name="Goodwin L."/>
            <person name="Pitluck S."/>
            <person name="Ivanova N."/>
            <person name="Mavromatis K."/>
            <person name="Ovchinnikova G."/>
            <person name="Pati A."/>
            <person name="Chen A."/>
            <person name="Palaniappan K."/>
            <person name="Land M."/>
            <person name="Hauser L."/>
            <person name="Chang Y.J."/>
            <person name="Jeffries C.D."/>
            <person name="Detter J.C."/>
            <person name="Brettin T."/>
            <person name="Rohde M."/>
            <person name="Goker M."/>
            <person name="Bristow J."/>
            <person name="Eisen J.A."/>
            <person name="Markowitz V."/>
            <person name="Hugenholtz P."/>
            <person name="Kyrpides N.C."/>
            <person name="Klenk H.P."/>
            <person name="Chen F."/>
        </authorList>
    </citation>
    <scope>NUCLEOTIDE SEQUENCE [LARGE SCALE GENOMIC DNA]</scope>
    <source>
        <strain evidence="3">ATCC 700099 / DSM 44233 / CIP 104796 / JCM 9543 / NBRC 105858 / Y-104</strain>
    </source>
</reference>
<dbReference type="Gene3D" id="3.10.180.10">
    <property type="entry name" value="2,3-Dihydroxybiphenyl 1,2-Dioxygenase, domain 1"/>
    <property type="match status" value="1"/>
</dbReference>
<dbReference type="SUPFAM" id="SSF54593">
    <property type="entry name" value="Glyoxalase/Bleomycin resistance protein/Dihydroxybiphenyl dioxygenase"/>
    <property type="match status" value="1"/>
</dbReference>
<evidence type="ECO:0000313" key="2">
    <source>
        <dbReference type="EMBL" id="ACV77038.1"/>
    </source>
</evidence>
<protein>
    <recommendedName>
        <fullName evidence="1">VOC domain-containing protein</fullName>
    </recommendedName>
</protein>